<evidence type="ECO:0000313" key="1">
    <source>
        <dbReference type="EMBL" id="EFN69122.1"/>
    </source>
</evidence>
<accession>E2ABS1</accession>
<dbReference type="InParanoid" id="E2ABS1"/>
<proteinExistence type="predicted"/>
<organism evidence="2">
    <name type="scientific">Camponotus floridanus</name>
    <name type="common">Florida carpenter ant</name>
    <dbReference type="NCBI Taxonomy" id="104421"/>
    <lineage>
        <taxon>Eukaryota</taxon>
        <taxon>Metazoa</taxon>
        <taxon>Ecdysozoa</taxon>
        <taxon>Arthropoda</taxon>
        <taxon>Hexapoda</taxon>
        <taxon>Insecta</taxon>
        <taxon>Pterygota</taxon>
        <taxon>Neoptera</taxon>
        <taxon>Endopterygota</taxon>
        <taxon>Hymenoptera</taxon>
        <taxon>Apocrita</taxon>
        <taxon>Aculeata</taxon>
        <taxon>Formicoidea</taxon>
        <taxon>Formicidae</taxon>
        <taxon>Formicinae</taxon>
        <taxon>Camponotus</taxon>
    </lineage>
</organism>
<dbReference type="AlphaFoldDB" id="E2ABS1"/>
<protein>
    <submittedName>
        <fullName evidence="1">Uncharacterized protein</fullName>
    </submittedName>
</protein>
<dbReference type="Proteomes" id="UP000000311">
    <property type="component" value="Unassembled WGS sequence"/>
</dbReference>
<dbReference type="EMBL" id="GL438346">
    <property type="protein sequence ID" value="EFN69122.1"/>
    <property type="molecule type" value="Genomic_DNA"/>
</dbReference>
<name>E2ABS1_CAMFO</name>
<reference evidence="1 2" key="1">
    <citation type="journal article" date="2010" name="Science">
        <title>Genomic comparison of the ants Camponotus floridanus and Harpegnathos saltator.</title>
        <authorList>
            <person name="Bonasio R."/>
            <person name="Zhang G."/>
            <person name="Ye C."/>
            <person name="Mutti N.S."/>
            <person name="Fang X."/>
            <person name="Qin N."/>
            <person name="Donahue G."/>
            <person name="Yang P."/>
            <person name="Li Q."/>
            <person name="Li C."/>
            <person name="Zhang P."/>
            <person name="Huang Z."/>
            <person name="Berger S.L."/>
            <person name="Reinberg D."/>
            <person name="Wang J."/>
            <person name="Liebig J."/>
        </authorList>
    </citation>
    <scope>NUCLEOTIDE SEQUENCE [LARGE SCALE GENOMIC DNA]</scope>
    <source>
        <strain evidence="2">C129</strain>
    </source>
</reference>
<gene>
    <name evidence="1" type="ORF">EAG_14838</name>
</gene>
<keyword evidence="2" id="KW-1185">Reference proteome</keyword>
<evidence type="ECO:0000313" key="2">
    <source>
        <dbReference type="Proteomes" id="UP000000311"/>
    </source>
</evidence>
<sequence length="249" mass="29268">MDFRKIRQNFYRRIELCVQQNDLCGVKYCRVEYRRFYISCYENHSLKFGPEWPEHPIHNASIRNPKFVRLDAEFIHLKSINVERMNVQSSCNRTYSGRPLYVRCRFYLREKDSSTTTTAMCGRMKICMLRVGNYQKRFNVNVWAGIVGDCLLGPYILPNYLRGNNYLTFLQDIPLGLLKSLHWLDQPPILPSLAGSGTDLAFIGWISHRSCHGWLDHLRIWESNLCLDLLPSWAKHLIMKSSITSKWLT</sequence>